<dbReference type="CDD" id="cd00268">
    <property type="entry name" value="DEADc"/>
    <property type="match status" value="1"/>
</dbReference>
<keyword evidence="4" id="KW-0067">ATP-binding</keyword>
<evidence type="ECO:0000259" key="8">
    <source>
        <dbReference type="PROSITE" id="PS51194"/>
    </source>
</evidence>
<dbReference type="GO" id="GO:0005524">
    <property type="term" value="F:ATP binding"/>
    <property type="evidence" value="ECO:0007669"/>
    <property type="project" value="UniProtKB-KW"/>
</dbReference>
<dbReference type="SUPFAM" id="SSF52540">
    <property type="entry name" value="P-loop containing nucleoside triphosphate hydrolases"/>
    <property type="match status" value="1"/>
</dbReference>
<dbReference type="InterPro" id="IPR011545">
    <property type="entry name" value="DEAD/DEAH_box_helicase_dom"/>
</dbReference>
<dbReference type="GO" id="GO:0003676">
    <property type="term" value="F:nucleic acid binding"/>
    <property type="evidence" value="ECO:0007669"/>
    <property type="project" value="InterPro"/>
</dbReference>
<evidence type="ECO:0000256" key="3">
    <source>
        <dbReference type="ARBA" id="ARBA00022806"/>
    </source>
</evidence>
<dbReference type="EMBL" id="JABFOF010000004">
    <property type="protein sequence ID" value="KAG2400915.1"/>
    <property type="molecule type" value="Genomic_DNA"/>
</dbReference>
<evidence type="ECO:0000313" key="9">
    <source>
        <dbReference type="EMBL" id="KAG2400915.1"/>
    </source>
</evidence>
<keyword evidence="6" id="KW-0812">Transmembrane</keyword>
<reference evidence="9 10" key="1">
    <citation type="submission" date="2020-05" db="EMBL/GenBank/DDBJ databases">
        <title>Vigna angularis (adzuki bean) Var. LongXiaoDou No. 4 denovo assembly.</title>
        <authorList>
            <person name="Xiang H."/>
        </authorList>
    </citation>
    <scope>NUCLEOTIDE SEQUENCE [LARGE SCALE GENOMIC DNA]</scope>
    <source>
        <tissue evidence="9">Leaf</tissue>
    </source>
</reference>
<dbReference type="PROSITE" id="PS51192">
    <property type="entry name" value="HELICASE_ATP_BIND_1"/>
    <property type="match status" value="1"/>
</dbReference>
<dbReference type="AlphaFoldDB" id="A0A8T0KSQ3"/>
<dbReference type="GO" id="GO:0016787">
    <property type="term" value="F:hydrolase activity"/>
    <property type="evidence" value="ECO:0007669"/>
    <property type="project" value="UniProtKB-KW"/>
</dbReference>
<dbReference type="Proteomes" id="UP000743370">
    <property type="component" value="Unassembled WGS sequence"/>
</dbReference>
<dbReference type="InterPro" id="IPR014001">
    <property type="entry name" value="Helicase_ATP-bd"/>
</dbReference>
<name>A0A8T0KSQ3_PHAAN</name>
<dbReference type="CDD" id="cd18787">
    <property type="entry name" value="SF2_C_DEAD"/>
    <property type="match status" value="1"/>
</dbReference>
<comment type="caution">
    <text evidence="9">The sequence shown here is derived from an EMBL/GenBank/DDBJ whole genome shotgun (WGS) entry which is preliminary data.</text>
</comment>
<feature type="transmembrane region" description="Helical" evidence="6">
    <location>
        <begin position="142"/>
        <end position="161"/>
    </location>
</feature>
<evidence type="ECO:0000256" key="5">
    <source>
        <dbReference type="SAM" id="MobiDB-lite"/>
    </source>
</evidence>
<organism evidence="9 10">
    <name type="scientific">Phaseolus angularis</name>
    <name type="common">Azuki bean</name>
    <name type="synonym">Vigna angularis</name>
    <dbReference type="NCBI Taxonomy" id="3914"/>
    <lineage>
        <taxon>Eukaryota</taxon>
        <taxon>Viridiplantae</taxon>
        <taxon>Streptophyta</taxon>
        <taxon>Embryophyta</taxon>
        <taxon>Tracheophyta</taxon>
        <taxon>Spermatophyta</taxon>
        <taxon>Magnoliopsida</taxon>
        <taxon>eudicotyledons</taxon>
        <taxon>Gunneridae</taxon>
        <taxon>Pentapetalae</taxon>
        <taxon>rosids</taxon>
        <taxon>fabids</taxon>
        <taxon>Fabales</taxon>
        <taxon>Fabaceae</taxon>
        <taxon>Papilionoideae</taxon>
        <taxon>50 kb inversion clade</taxon>
        <taxon>NPAAA clade</taxon>
        <taxon>indigoferoid/millettioid clade</taxon>
        <taxon>Phaseoleae</taxon>
        <taxon>Vigna</taxon>
    </lineage>
</organism>
<keyword evidence="3 9" id="KW-0347">Helicase</keyword>
<dbReference type="SMART" id="SM00487">
    <property type="entry name" value="DEXDc"/>
    <property type="match status" value="1"/>
</dbReference>
<dbReference type="InterPro" id="IPR044742">
    <property type="entry name" value="DEAD/DEAH_RhlB"/>
</dbReference>
<protein>
    <submittedName>
        <fullName evidence="9">DEAD-box ATP-dependent RNA helicase</fullName>
    </submittedName>
</protein>
<dbReference type="GO" id="GO:0004386">
    <property type="term" value="F:helicase activity"/>
    <property type="evidence" value="ECO:0007669"/>
    <property type="project" value="UniProtKB-KW"/>
</dbReference>
<dbReference type="PANTHER" id="PTHR47960">
    <property type="entry name" value="DEAD-BOX ATP-DEPENDENT RNA HELICASE 50"/>
    <property type="match status" value="1"/>
</dbReference>
<feature type="region of interest" description="Disordered" evidence="5">
    <location>
        <begin position="1"/>
        <end position="73"/>
    </location>
</feature>
<dbReference type="Pfam" id="PF00271">
    <property type="entry name" value="Helicase_C"/>
    <property type="match status" value="1"/>
</dbReference>
<accession>A0A8T0KSQ3</accession>
<evidence type="ECO:0000256" key="1">
    <source>
        <dbReference type="ARBA" id="ARBA00022741"/>
    </source>
</evidence>
<feature type="domain" description="Helicase C-terminal" evidence="8">
    <location>
        <begin position="535"/>
        <end position="687"/>
    </location>
</feature>
<feature type="region of interest" description="Disordered" evidence="5">
    <location>
        <begin position="223"/>
        <end position="274"/>
    </location>
</feature>
<dbReference type="SMART" id="SM00490">
    <property type="entry name" value="HELICc"/>
    <property type="match status" value="1"/>
</dbReference>
<evidence type="ECO:0000256" key="4">
    <source>
        <dbReference type="ARBA" id="ARBA00022840"/>
    </source>
</evidence>
<evidence type="ECO:0000259" key="7">
    <source>
        <dbReference type="PROSITE" id="PS51192"/>
    </source>
</evidence>
<keyword evidence="6" id="KW-0472">Membrane</keyword>
<sequence>MLENIQAVPATESAPVVKRYAPPNQRNRSANRRKSSDRLDRTNSVGTELEKNQVAPSRSVHIPDHGDAGSSNLINENHHSRFIALEGCGCSAASQLLNDRWAAAMQSYNNSKDSSDKPVMYSSGASAWTQQQFRPPQQVITFPYLVITFSFSGYAAIYNFLEERYLDIFGRRERKKSREMVVGRVAVPNPPSGLFHNPSSAATLIPPHIRLLSFSASAAASSSSSSANRTRHTSTTKSDSPFSTGRPSRSGSRSGGRKRGGWDIIPRFPSQAKSTTDTNFFSLKSFKEIGCADYIIQSLQKIFLTRPSHVQAMAFAPVLSGKTCVIADQSGSGKTLAYLAPIIQRLRQEEQEGRSQSSSQAPRVLVLAPTAELASQVLDNCRSLSKSGAPFKSMVVTGGFRQRTQLENLQHGVDVLIATPGRFLYLMNEGFLQLTNLRCAVLDEVDILFGDEDFEMALQCLINSSPVDTQYLFVTATLPKNVFTKLVEVFPDCEMIMGPGMHRISSRLEEILVDCSGEDGQEKTPDTAFLNKKTALLQLVEESPVPRTIVFCNKIETCRKVENSLRRFDRKGNHMQVLPFHAAMTQESRLASMEEFTRPPSKGVSQFMICTDRASRGIDFAGVDHVILFDFPRDPSEYVRRVGRTARGAKGVGKAFIFVVGKQVSLASKIMERSQKGHPLHDIPTAY</sequence>
<proteinExistence type="predicted"/>
<evidence type="ECO:0000256" key="2">
    <source>
        <dbReference type="ARBA" id="ARBA00022801"/>
    </source>
</evidence>
<gene>
    <name evidence="9" type="ORF">HKW66_Vig0092310</name>
</gene>
<evidence type="ECO:0000256" key="6">
    <source>
        <dbReference type="SAM" id="Phobius"/>
    </source>
</evidence>
<dbReference type="Pfam" id="PF00270">
    <property type="entry name" value="DEAD"/>
    <property type="match status" value="1"/>
</dbReference>
<feature type="domain" description="Helicase ATP-binding" evidence="7">
    <location>
        <begin position="315"/>
        <end position="496"/>
    </location>
</feature>
<keyword evidence="1" id="KW-0547">Nucleotide-binding</keyword>
<evidence type="ECO:0000313" key="10">
    <source>
        <dbReference type="Proteomes" id="UP000743370"/>
    </source>
</evidence>
<dbReference type="InterPro" id="IPR027417">
    <property type="entry name" value="P-loop_NTPase"/>
</dbReference>
<dbReference type="Gene3D" id="3.40.50.300">
    <property type="entry name" value="P-loop containing nucleotide triphosphate hydrolases"/>
    <property type="match status" value="2"/>
</dbReference>
<keyword evidence="6" id="KW-1133">Transmembrane helix</keyword>
<keyword evidence="2" id="KW-0378">Hydrolase</keyword>
<dbReference type="InterPro" id="IPR001650">
    <property type="entry name" value="Helicase_C-like"/>
</dbReference>
<feature type="compositionally biased region" description="Low complexity" evidence="5">
    <location>
        <begin position="243"/>
        <end position="252"/>
    </location>
</feature>
<dbReference type="PROSITE" id="PS51194">
    <property type="entry name" value="HELICASE_CTER"/>
    <property type="match status" value="1"/>
</dbReference>